<protein>
    <submittedName>
        <fullName evidence="1">Transposon Ty3-I Gag-Pol polyprotein</fullName>
    </submittedName>
</protein>
<dbReference type="SUPFAM" id="SSF56672">
    <property type="entry name" value="DNA/RNA polymerases"/>
    <property type="match status" value="1"/>
</dbReference>
<proteinExistence type="predicted"/>
<sequence length="75" mass="8459">MCTDYSNLNKACPKDAYPLPCIDRLVDSASGHSIFCFLDAYSSYNQIKMHPANEEKMAFITESANFCYKVMSFGL</sequence>
<evidence type="ECO:0000313" key="2">
    <source>
        <dbReference type="Proteomes" id="UP000075243"/>
    </source>
</evidence>
<dbReference type="Gramene" id="C.cajan_03590.t">
    <property type="protein sequence ID" value="C.cajan_03590.t.cds1"/>
    <property type="gene ID" value="C.cajan_03590"/>
</dbReference>
<dbReference type="InterPro" id="IPR043502">
    <property type="entry name" value="DNA/RNA_pol_sf"/>
</dbReference>
<dbReference type="CDD" id="cd01647">
    <property type="entry name" value="RT_LTR"/>
    <property type="match status" value="1"/>
</dbReference>
<evidence type="ECO:0000313" key="1">
    <source>
        <dbReference type="EMBL" id="KYP57407.1"/>
    </source>
</evidence>
<name>A0A151SRF7_CAJCA</name>
<reference evidence="1 2" key="1">
    <citation type="journal article" date="2012" name="Nat. Biotechnol.">
        <title>Draft genome sequence of pigeonpea (Cajanus cajan), an orphan legume crop of resource-poor farmers.</title>
        <authorList>
            <person name="Varshney R.K."/>
            <person name="Chen W."/>
            <person name="Li Y."/>
            <person name="Bharti A.K."/>
            <person name="Saxena R.K."/>
            <person name="Schlueter J.A."/>
            <person name="Donoghue M.T."/>
            <person name="Azam S."/>
            <person name="Fan G."/>
            <person name="Whaley A.M."/>
            <person name="Farmer A.D."/>
            <person name="Sheridan J."/>
            <person name="Iwata A."/>
            <person name="Tuteja R."/>
            <person name="Penmetsa R.V."/>
            <person name="Wu W."/>
            <person name="Upadhyaya H.D."/>
            <person name="Yang S.P."/>
            <person name="Shah T."/>
            <person name="Saxena K.B."/>
            <person name="Michael T."/>
            <person name="McCombie W.R."/>
            <person name="Yang B."/>
            <person name="Zhang G."/>
            <person name="Yang H."/>
            <person name="Wang J."/>
            <person name="Spillane C."/>
            <person name="Cook D.R."/>
            <person name="May G.D."/>
            <person name="Xu X."/>
            <person name="Jackson S.A."/>
        </authorList>
    </citation>
    <scope>NUCLEOTIDE SEQUENCE [LARGE SCALE GENOMIC DNA]</scope>
    <source>
        <strain evidence="2">cv. Asha</strain>
    </source>
</reference>
<dbReference type="Gene3D" id="3.10.10.10">
    <property type="entry name" value="HIV Type 1 Reverse Transcriptase, subunit A, domain 1"/>
    <property type="match status" value="1"/>
</dbReference>
<organism evidence="1 2">
    <name type="scientific">Cajanus cajan</name>
    <name type="common">Pigeon pea</name>
    <name type="synonym">Cajanus indicus</name>
    <dbReference type="NCBI Taxonomy" id="3821"/>
    <lineage>
        <taxon>Eukaryota</taxon>
        <taxon>Viridiplantae</taxon>
        <taxon>Streptophyta</taxon>
        <taxon>Embryophyta</taxon>
        <taxon>Tracheophyta</taxon>
        <taxon>Spermatophyta</taxon>
        <taxon>Magnoliopsida</taxon>
        <taxon>eudicotyledons</taxon>
        <taxon>Gunneridae</taxon>
        <taxon>Pentapetalae</taxon>
        <taxon>rosids</taxon>
        <taxon>fabids</taxon>
        <taxon>Fabales</taxon>
        <taxon>Fabaceae</taxon>
        <taxon>Papilionoideae</taxon>
        <taxon>50 kb inversion clade</taxon>
        <taxon>NPAAA clade</taxon>
        <taxon>indigoferoid/millettioid clade</taxon>
        <taxon>Phaseoleae</taxon>
        <taxon>Cajanus</taxon>
    </lineage>
</organism>
<dbReference type="AlphaFoldDB" id="A0A151SRF7"/>
<dbReference type="PANTHER" id="PTHR24559">
    <property type="entry name" value="TRANSPOSON TY3-I GAG-POL POLYPROTEIN"/>
    <property type="match status" value="1"/>
</dbReference>
<keyword evidence="2" id="KW-1185">Reference proteome</keyword>
<accession>A0A151SRF7</accession>
<dbReference type="PANTHER" id="PTHR24559:SF430">
    <property type="entry name" value="RNA-DIRECTED DNA POLYMERASE"/>
    <property type="match status" value="1"/>
</dbReference>
<dbReference type="Gene3D" id="3.30.70.270">
    <property type="match status" value="1"/>
</dbReference>
<dbReference type="InterPro" id="IPR053134">
    <property type="entry name" value="RNA-dir_DNA_polymerase"/>
</dbReference>
<gene>
    <name evidence="1" type="ORF">KK1_003669</name>
</gene>
<dbReference type="EMBL" id="CM003613">
    <property type="protein sequence ID" value="KYP57407.1"/>
    <property type="molecule type" value="Genomic_DNA"/>
</dbReference>
<dbReference type="Proteomes" id="UP000075243">
    <property type="component" value="Chromosome 11"/>
</dbReference>
<dbReference type="InterPro" id="IPR043128">
    <property type="entry name" value="Rev_trsase/Diguanyl_cyclase"/>
</dbReference>